<evidence type="ECO:0000256" key="3">
    <source>
        <dbReference type="ARBA" id="ARBA00022837"/>
    </source>
</evidence>
<feature type="region of interest" description="Disordered" evidence="5">
    <location>
        <begin position="1173"/>
        <end position="1196"/>
    </location>
</feature>
<feature type="region of interest" description="Disordered" evidence="5">
    <location>
        <begin position="834"/>
        <end position="864"/>
    </location>
</feature>
<sequence>MATSRASAVNGARQRAADVLRHVATIGQDGPRVSLDVLRSFPTTEFWLRPGNGIDVSAGHENPLVTGELGEEDFKVSDAASGGKRRVGGAVLEQIDLINLVEAKRAFVVRSDTSSGADGDEPAMGALSLGAFTRALANVCNVPQHELAHLFMKIDHNSDGLVSWDEFLSYVVQSDKGHEASRLMEGAQARFEPQPRPPGQREANAHRERIGKVLYIANRNHYITASNDGSVRFWDGTTLQHVHTAYNGPSWINDMAHLPDVSTNKLAVAAADRTIAFYEMSVADPKRKYVLYGRMLLPSLPLCLAAWLQGPALPVLGCGDDTGCVHVYDARALVQLVARSGEGRKPLDSTHSRRARLYTLKLHSDWVSSIAHVERLHALLTSGLDATIKLTDLTRQLDTNDDGVLDATEVATLHTLCGHTKGIHALASLAVGGRELGVSAALDRRVVVWNLETGDEVAELEGHRNCVQQVCADESLERLITLASDCEVRVWDLATFACVQVISPLGNEPLAQCGAIYFNKQHQCLVTAARELTLWQPRKFFVPIDVIRATSLGPRGHKVPLVAVLYSTLYHLALSADESSIICVWDVHSGAQLFRFEHHGARLTTMAFDASGRRLITGADDGALRLYNFSSGELLRTYSMLTGGALGEARRDELTAVLHIHEGAQEIMCAGGWSHAVWLWYEEQQSGSPAALPAAAMSASSRASRTRTQILTGHRADILCLGYVPPTWLVSGAYDGEVLVWDVLHGDLKRRLVPAHRPLPALSTLKSTLRARGKSRARASGGLRGKPDYKPDIRPAAAVSATPASAGVALPPSDDELRLSASIERIVFLNPPDDGAHGAHGAHGSPARSPGAPSRPHAGSGGGLARARAASPLIVAISADGGLSFWHLLSGQLVLELEGACEANESLTALAKEETNCFLVTGDSAGYVRLWDVAQLAEYAGRLPTLFDAASAAHTPPPADSARLLLTWRAHARSVIAAEYLTGISGFLTAGADCTVRIWSIAGEQIGVFGQHAPWDLAERGTWLDAEPAEVGVPSRHKDLPSAEVPLTDIFPPPVLASLVAALSGRRHALFRNQRAGAQGPSHRELKAMHEQTKLLRPGSARALALLEPSAAKFRHGKAAHRLPSGANGGGGKHRRLPSAPPSAHAVVISPEALRMHSTDVFREVLPPIRPSGSLLESSWTSPHASPRGSASPERSRLGALSLTDQSGFSARFDQRFEASPSFHPARMWVPSKARLHAPAHAGAGSGSPSAPQLPAPSISPLT</sequence>
<feature type="compositionally biased region" description="Low complexity" evidence="5">
    <location>
        <begin position="842"/>
        <end position="858"/>
    </location>
</feature>
<dbReference type="OrthoDB" id="75172at2759"/>
<dbReference type="InterPro" id="IPR018247">
    <property type="entry name" value="EF_Hand_1_Ca_BS"/>
</dbReference>
<dbReference type="PROSITE" id="PS00018">
    <property type="entry name" value="EF_HAND_1"/>
    <property type="match status" value="2"/>
</dbReference>
<dbReference type="PROSITE" id="PS50082">
    <property type="entry name" value="WD_REPEATS_2"/>
    <property type="match status" value="5"/>
</dbReference>
<feature type="repeat" description="WD" evidence="4">
    <location>
        <begin position="596"/>
        <end position="637"/>
    </location>
</feature>
<proteinExistence type="predicted"/>
<dbReference type="EMBL" id="JAGTXO010000004">
    <property type="protein sequence ID" value="KAG8468666.1"/>
    <property type="molecule type" value="Genomic_DNA"/>
</dbReference>
<dbReference type="GO" id="GO:0005509">
    <property type="term" value="F:calcium ion binding"/>
    <property type="evidence" value="ECO:0007669"/>
    <property type="project" value="InterPro"/>
</dbReference>
<feature type="region of interest" description="Disordered" evidence="5">
    <location>
        <begin position="1238"/>
        <end position="1263"/>
    </location>
</feature>
<feature type="compositionally biased region" description="Polar residues" evidence="5">
    <location>
        <begin position="1175"/>
        <end position="1184"/>
    </location>
</feature>
<gene>
    <name evidence="7" type="ORF">KFE25_013749</name>
</gene>
<name>A0A8J6CF19_DIALT</name>
<dbReference type="InterPro" id="IPR019775">
    <property type="entry name" value="WD40_repeat_CS"/>
</dbReference>
<dbReference type="InterPro" id="IPR051242">
    <property type="entry name" value="WD-EF-hand_domain"/>
</dbReference>
<evidence type="ECO:0000256" key="4">
    <source>
        <dbReference type="PROSITE-ProRule" id="PRU00221"/>
    </source>
</evidence>
<evidence type="ECO:0000256" key="2">
    <source>
        <dbReference type="ARBA" id="ARBA00022737"/>
    </source>
</evidence>
<evidence type="ECO:0000313" key="8">
    <source>
        <dbReference type="Proteomes" id="UP000751190"/>
    </source>
</evidence>
<keyword evidence="8" id="KW-1185">Reference proteome</keyword>
<dbReference type="InterPro" id="IPR002048">
    <property type="entry name" value="EF_hand_dom"/>
</dbReference>
<feature type="repeat" description="WD" evidence="4">
    <location>
        <begin position="460"/>
        <end position="501"/>
    </location>
</feature>
<dbReference type="InterPro" id="IPR036322">
    <property type="entry name" value="WD40_repeat_dom_sf"/>
</dbReference>
<feature type="compositionally biased region" description="Low complexity" evidence="5">
    <location>
        <begin position="1239"/>
        <end position="1263"/>
    </location>
</feature>
<dbReference type="InterPro" id="IPR015943">
    <property type="entry name" value="WD40/YVTN_repeat-like_dom_sf"/>
</dbReference>
<reference evidence="7" key="1">
    <citation type="submission" date="2021-05" db="EMBL/GenBank/DDBJ databases">
        <title>The genome of the haptophyte Pavlova lutheri (Diacronema luteri, Pavlovales) - a model for lipid biosynthesis in eukaryotic algae.</title>
        <authorList>
            <person name="Hulatt C.J."/>
            <person name="Posewitz M.C."/>
        </authorList>
    </citation>
    <scope>NUCLEOTIDE SEQUENCE</scope>
    <source>
        <strain evidence="7">NIVA-4/92</strain>
    </source>
</reference>
<accession>A0A8J6CF19</accession>
<evidence type="ECO:0000256" key="1">
    <source>
        <dbReference type="ARBA" id="ARBA00022574"/>
    </source>
</evidence>
<evidence type="ECO:0000259" key="6">
    <source>
        <dbReference type="PROSITE" id="PS50222"/>
    </source>
</evidence>
<organism evidence="7 8">
    <name type="scientific">Diacronema lutheri</name>
    <name type="common">Unicellular marine alga</name>
    <name type="synonym">Monochrysis lutheri</name>
    <dbReference type="NCBI Taxonomy" id="2081491"/>
    <lineage>
        <taxon>Eukaryota</taxon>
        <taxon>Haptista</taxon>
        <taxon>Haptophyta</taxon>
        <taxon>Pavlovophyceae</taxon>
        <taxon>Pavlovales</taxon>
        <taxon>Pavlovaceae</taxon>
        <taxon>Diacronema</taxon>
    </lineage>
</organism>
<feature type="repeat" description="WD" evidence="4">
    <location>
        <begin position="711"/>
        <end position="751"/>
    </location>
</feature>
<feature type="repeat" description="WD" evidence="4">
    <location>
        <begin position="968"/>
        <end position="1001"/>
    </location>
</feature>
<keyword evidence="2" id="KW-0677">Repeat</keyword>
<dbReference type="Pfam" id="PF13202">
    <property type="entry name" value="EF-hand_5"/>
    <property type="match status" value="1"/>
</dbReference>
<dbReference type="PROSITE" id="PS00678">
    <property type="entry name" value="WD_REPEATS_1"/>
    <property type="match status" value="2"/>
</dbReference>
<dbReference type="SUPFAM" id="SSF47473">
    <property type="entry name" value="EF-hand"/>
    <property type="match status" value="1"/>
</dbReference>
<dbReference type="PANTHER" id="PTHR44324:SF4">
    <property type="entry name" value="WD40 REPEAT DOMAIN 95"/>
    <property type="match status" value="1"/>
</dbReference>
<feature type="region of interest" description="Disordered" evidence="5">
    <location>
        <begin position="770"/>
        <end position="793"/>
    </location>
</feature>
<evidence type="ECO:0000313" key="7">
    <source>
        <dbReference type="EMBL" id="KAG8468666.1"/>
    </source>
</evidence>
<keyword evidence="1 4" id="KW-0853">WD repeat</keyword>
<dbReference type="InterPro" id="IPR011992">
    <property type="entry name" value="EF-hand-dom_pair"/>
</dbReference>
<dbReference type="SUPFAM" id="SSF50998">
    <property type="entry name" value="Quinoprotein alcohol dehydrogenase-like"/>
    <property type="match status" value="1"/>
</dbReference>
<dbReference type="OMA" id="MQPGKIH"/>
<comment type="caution">
    <text evidence="7">The sequence shown here is derived from an EMBL/GenBank/DDBJ whole genome shotgun (WGS) entry which is preliminary data.</text>
</comment>
<dbReference type="PROSITE" id="PS50222">
    <property type="entry name" value="EF_HAND_2"/>
    <property type="match status" value="1"/>
</dbReference>
<dbReference type="Proteomes" id="UP000751190">
    <property type="component" value="Unassembled WGS sequence"/>
</dbReference>
<dbReference type="AlphaFoldDB" id="A0A8J6CF19"/>
<dbReference type="SUPFAM" id="SSF50978">
    <property type="entry name" value="WD40 repeat-like"/>
    <property type="match status" value="1"/>
</dbReference>
<dbReference type="InterPro" id="IPR001680">
    <property type="entry name" value="WD40_rpt"/>
</dbReference>
<dbReference type="Pfam" id="PF00400">
    <property type="entry name" value="WD40"/>
    <property type="match status" value="3"/>
</dbReference>
<keyword evidence="3" id="KW-0106">Calcium</keyword>
<dbReference type="InterPro" id="IPR011047">
    <property type="entry name" value="Quinoprotein_ADH-like_sf"/>
</dbReference>
<evidence type="ECO:0000256" key="5">
    <source>
        <dbReference type="SAM" id="MobiDB-lite"/>
    </source>
</evidence>
<dbReference type="Gene3D" id="1.10.238.10">
    <property type="entry name" value="EF-hand"/>
    <property type="match status" value="1"/>
</dbReference>
<dbReference type="PANTHER" id="PTHR44324">
    <property type="entry name" value="WD40 REPEAT DOMAIN 95"/>
    <property type="match status" value="1"/>
</dbReference>
<feature type="region of interest" description="Disordered" evidence="5">
    <location>
        <begin position="1115"/>
        <end position="1144"/>
    </location>
</feature>
<feature type="domain" description="EF-hand" evidence="6">
    <location>
        <begin position="142"/>
        <end position="177"/>
    </location>
</feature>
<dbReference type="Gene3D" id="2.130.10.10">
    <property type="entry name" value="YVTN repeat-like/Quinoprotein amine dehydrogenase"/>
    <property type="match status" value="4"/>
</dbReference>
<feature type="repeat" description="WD" evidence="4">
    <location>
        <begin position="203"/>
        <end position="244"/>
    </location>
</feature>
<protein>
    <recommendedName>
        <fullName evidence="6">EF-hand domain-containing protein</fullName>
    </recommendedName>
</protein>
<dbReference type="SMART" id="SM00320">
    <property type="entry name" value="WD40"/>
    <property type="match status" value="10"/>
</dbReference>
<dbReference type="PROSITE" id="PS50294">
    <property type="entry name" value="WD_REPEATS_REGION"/>
    <property type="match status" value="4"/>
</dbReference>